<keyword evidence="6" id="KW-1185">Reference proteome</keyword>
<dbReference type="GO" id="GO:0005509">
    <property type="term" value="F:calcium ion binding"/>
    <property type="evidence" value="ECO:0007669"/>
    <property type="project" value="TreeGrafter"/>
</dbReference>
<dbReference type="Proteomes" id="UP000246702">
    <property type="component" value="Unassembled WGS sequence"/>
</dbReference>
<dbReference type="PRINTS" id="PR01790">
    <property type="entry name" value="SMP30FAMILY"/>
</dbReference>
<keyword evidence="3" id="KW-0862">Zinc</keyword>
<feature type="non-terminal residue" evidence="5">
    <location>
        <position position="275"/>
    </location>
</feature>
<evidence type="ECO:0000256" key="1">
    <source>
        <dbReference type="ARBA" id="ARBA00008853"/>
    </source>
</evidence>
<feature type="binding site" evidence="3">
    <location>
        <position position="205"/>
    </location>
    <ligand>
        <name>a divalent metal cation</name>
        <dbReference type="ChEBI" id="CHEBI:60240"/>
    </ligand>
</feature>
<feature type="domain" description="SMP-30/Gluconolactonase/LRE-like region" evidence="4">
    <location>
        <begin position="2"/>
        <end position="263"/>
    </location>
</feature>
<feature type="binding site" evidence="3">
    <location>
        <position position="95"/>
    </location>
    <ligand>
        <name>substrate</name>
    </ligand>
</feature>
<feature type="binding site" evidence="3">
    <location>
        <position position="155"/>
    </location>
    <ligand>
        <name>a divalent metal cation</name>
        <dbReference type="ChEBI" id="CHEBI:60240"/>
    </ligand>
</feature>
<dbReference type="Gene3D" id="2.120.10.30">
    <property type="entry name" value="TolB, C-terminal domain"/>
    <property type="match status" value="1"/>
</dbReference>
<dbReference type="Pfam" id="PF08450">
    <property type="entry name" value="SGL"/>
    <property type="match status" value="1"/>
</dbReference>
<comment type="similarity">
    <text evidence="1">Belongs to the SMP-30/CGR1 family.</text>
</comment>
<protein>
    <recommendedName>
        <fullName evidence="4">SMP-30/Gluconolactonase/LRE-like region domain-containing protein</fullName>
    </recommendedName>
</protein>
<organism evidence="5 6">
    <name type="scientific">Aspergillus sclerotioniger CBS 115572</name>
    <dbReference type="NCBI Taxonomy" id="1450535"/>
    <lineage>
        <taxon>Eukaryota</taxon>
        <taxon>Fungi</taxon>
        <taxon>Dikarya</taxon>
        <taxon>Ascomycota</taxon>
        <taxon>Pezizomycotina</taxon>
        <taxon>Eurotiomycetes</taxon>
        <taxon>Eurotiomycetidae</taxon>
        <taxon>Eurotiales</taxon>
        <taxon>Aspergillaceae</taxon>
        <taxon>Aspergillus</taxon>
        <taxon>Aspergillus subgen. Circumdati</taxon>
    </lineage>
</organism>
<accession>A0A317VL63</accession>
<dbReference type="InterPro" id="IPR013658">
    <property type="entry name" value="SGL"/>
</dbReference>
<dbReference type="AlphaFoldDB" id="A0A317VL63"/>
<evidence type="ECO:0000313" key="5">
    <source>
        <dbReference type="EMBL" id="PWY73877.1"/>
    </source>
</evidence>
<dbReference type="PANTHER" id="PTHR10907">
    <property type="entry name" value="REGUCALCIN"/>
    <property type="match status" value="1"/>
</dbReference>
<dbReference type="GeneID" id="37109595"/>
<dbReference type="OrthoDB" id="423498at2759"/>
<dbReference type="SUPFAM" id="SSF63829">
    <property type="entry name" value="Calcium-dependent phosphotriesterase"/>
    <property type="match status" value="1"/>
</dbReference>
<evidence type="ECO:0000256" key="3">
    <source>
        <dbReference type="PIRSR" id="PIRSR605511-2"/>
    </source>
</evidence>
<keyword evidence="3" id="KW-0479">Metal-binding</keyword>
<reference evidence="5 6" key="1">
    <citation type="submission" date="2016-12" db="EMBL/GenBank/DDBJ databases">
        <title>The genomes of Aspergillus section Nigri reveals drivers in fungal speciation.</title>
        <authorList>
            <consortium name="DOE Joint Genome Institute"/>
            <person name="Vesth T.C."/>
            <person name="Nybo J."/>
            <person name="Theobald S."/>
            <person name="Brandl J."/>
            <person name="Frisvad J.C."/>
            <person name="Nielsen K.F."/>
            <person name="Lyhne E.K."/>
            <person name="Kogle M.E."/>
            <person name="Kuo A."/>
            <person name="Riley R."/>
            <person name="Clum A."/>
            <person name="Nolan M."/>
            <person name="Lipzen A."/>
            <person name="Salamov A."/>
            <person name="Henrissat B."/>
            <person name="Wiebenga A."/>
            <person name="De Vries R.P."/>
            <person name="Grigoriev I.V."/>
            <person name="Mortensen U.H."/>
            <person name="Andersen M.R."/>
            <person name="Baker S.E."/>
        </authorList>
    </citation>
    <scope>NUCLEOTIDE SEQUENCE [LARGE SCALE GENOMIC DNA]</scope>
    <source>
        <strain evidence="5 6">CBS 115572</strain>
    </source>
</reference>
<feature type="binding site" evidence="3">
    <location>
        <position position="93"/>
    </location>
    <ligand>
        <name>substrate</name>
    </ligand>
</feature>
<gene>
    <name evidence="5" type="ORF">BO94DRAFT_427383</name>
</gene>
<evidence type="ECO:0000256" key="2">
    <source>
        <dbReference type="PIRSR" id="PIRSR605511-1"/>
    </source>
</evidence>
<dbReference type="GO" id="GO:0004341">
    <property type="term" value="F:gluconolactonase activity"/>
    <property type="evidence" value="ECO:0007669"/>
    <property type="project" value="TreeGrafter"/>
</dbReference>
<dbReference type="RefSeq" id="XP_025463629.1">
    <property type="nucleotide sequence ID" value="XM_025607452.1"/>
</dbReference>
<feature type="active site" description="Proton donor/acceptor" evidence="2">
    <location>
        <position position="205"/>
    </location>
</feature>
<proteinExistence type="inferred from homology"/>
<name>A0A317VL63_9EURO</name>
<comment type="caution">
    <text evidence="5">The sequence shown here is derived from an EMBL/GenBank/DDBJ whole genome shotgun (WGS) entry which is preliminary data.</text>
</comment>
<sequence length="275" mass="30685">LLGESPIYRQRDQTLHYIDVLISTIHIIHISVPDKRRSITCPEPVASVNLCEGNDDAGGYLVCTYTGIARLSEDGEWTALKELVTDKERGKVRLNDSAVDGKGRLWVGSLDIWLDGSDVKRPYIPDGYEPLGSLYRYDPDGSLHTIIDGGIVCSNGIGWTGDYCTMFHTDSFRQTIWAFDYKLESGDICNRRVQVDRSGQEGEPDGLVVDTEGCLFTFIWEGSMVEKYDPTGGLVRRWRLDAHNVTHGAWAGERMDQLFVTTAKGKRTDQGGGLF</sequence>
<evidence type="ECO:0000313" key="6">
    <source>
        <dbReference type="Proteomes" id="UP000246702"/>
    </source>
</evidence>
<dbReference type="PANTHER" id="PTHR10907:SF47">
    <property type="entry name" value="REGUCALCIN"/>
    <property type="match status" value="1"/>
</dbReference>
<evidence type="ECO:0000259" key="4">
    <source>
        <dbReference type="Pfam" id="PF08450"/>
    </source>
</evidence>
<dbReference type="InterPro" id="IPR011042">
    <property type="entry name" value="6-blade_b-propeller_TolB-like"/>
</dbReference>
<dbReference type="STRING" id="1450535.A0A317VL63"/>
<dbReference type="InterPro" id="IPR005511">
    <property type="entry name" value="SMP-30"/>
</dbReference>
<dbReference type="EMBL" id="MSFK01000031">
    <property type="protein sequence ID" value="PWY73877.1"/>
    <property type="molecule type" value="Genomic_DNA"/>
</dbReference>
<feature type="non-terminal residue" evidence="5">
    <location>
        <position position="1"/>
    </location>
</feature>
<comment type="cofactor">
    <cofactor evidence="3">
        <name>Zn(2+)</name>
        <dbReference type="ChEBI" id="CHEBI:29105"/>
    </cofactor>
    <text evidence="3">Binds 1 divalent metal cation per subunit.</text>
</comment>
<feature type="binding site" evidence="3">
    <location>
        <position position="4"/>
    </location>
    <ligand>
        <name>a divalent metal cation</name>
        <dbReference type="ChEBI" id="CHEBI:60240"/>
    </ligand>
</feature>